<dbReference type="Pfam" id="PF07885">
    <property type="entry name" value="Ion_trans_2"/>
    <property type="match status" value="1"/>
</dbReference>
<evidence type="ECO:0000313" key="3">
    <source>
        <dbReference type="EMBL" id="TNV74110.1"/>
    </source>
</evidence>
<keyword evidence="4" id="KW-1185">Reference proteome</keyword>
<dbReference type="AlphaFoldDB" id="A0A8J8NGW8"/>
<name>A0A8J8NGW8_HALGN</name>
<accession>A0A8J8NGW8</accession>
<evidence type="ECO:0000313" key="4">
    <source>
        <dbReference type="Proteomes" id="UP000785679"/>
    </source>
</evidence>
<feature type="transmembrane region" description="Helical" evidence="1">
    <location>
        <begin position="234"/>
        <end position="253"/>
    </location>
</feature>
<feature type="transmembrane region" description="Helical" evidence="1">
    <location>
        <begin position="142"/>
        <end position="167"/>
    </location>
</feature>
<dbReference type="SUPFAM" id="SSF81324">
    <property type="entry name" value="Voltage-gated potassium channels"/>
    <property type="match status" value="1"/>
</dbReference>
<dbReference type="Proteomes" id="UP000785679">
    <property type="component" value="Unassembled WGS sequence"/>
</dbReference>
<feature type="transmembrane region" description="Helical" evidence="1">
    <location>
        <begin position="203"/>
        <end position="222"/>
    </location>
</feature>
<dbReference type="Gene3D" id="1.10.287.70">
    <property type="match status" value="1"/>
</dbReference>
<gene>
    <name evidence="3" type="ORF">FGO68_gene4464</name>
</gene>
<feature type="transmembrane region" description="Helical" evidence="1">
    <location>
        <begin position="265"/>
        <end position="289"/>
    </location>
</feature>
<dbReference type="PANTHER" id="PTHR10153">
    <property type="entry name" value="SMALL CONDUCTANCE CALCIUM-ACTIVATED POTASSIUM CHANNEL"/>
    <property type="match status" value="1"/>
</dbReference>
<feature type="domain" description="Potassium channel" evidence="2">
    <location>
        <begin position="232"/>
        <end position="289"/>
    </location>
</feature>
<dbReference type="EMBL" id="RRYP01017454">
    <property type="protein sequence ID" value="TNV74110.1"/>
    <property type="molecule type" value="Genomic_DNA"/>
</dbReference>
<feature type="transmembrane region" description="Helical" evidence="1">
    <location>
        <begin position="58"/>
        <end position="82"/>
    </location>
</feature>
<keyword evidence="1" id="KW-0472">Membrane</keyword>
<protein>
    <recommendedName>
        <fullName evidence="2">Potassium channel domain-containing protein</fullName>
    </recommendedName>
</protein>
<comment type="caution">
    <text evidence="3">The sequence shown here is derived from an EMBL/GenBank/DDBJ whole genome shotgun (WGS) entry which is preliminary data.</text>
</comment>
<keyword evidence="1" id="KW-0812">Transmembrane</keyword>
<dbReference type="GO" id="GO:0016286">
    <property type="term" value="F:small conductance calcium-activated potassium channel activity"/>
    <property type="evidence" value="ECO:0007669"/>
    <property type="project" value="InterPro"/>
</dbReference>
<keyword evidence="1" id="KW-1133">Transmembrane helix</keyword>
<dbReference type="PRINTS" id="PR00169">
    <property type="entry name" value="KCHANNEL"/>
</dbReference>
<sequence>MMPENIRQSSTLFHQIRIADFVALYFSLTGLGLQMIAYEKDYYNMISDIETSTEKQHVQILMWIAFSFNLIHVISLVLRHLIYFKWLYVKRLITKYDTLTTTGYWKTIMGEIVIQSIIPFPFTNELYYFESNGRFKAKNIVFKYNHILLAFMTFSRIYQIIKALLLITYWTSPRAQRICGINGSKAYYLFAIKSIMKEKPYKFLLTSLFISVIQLGYCLRIFERQLTSQSGQDFNLMSNTIWNVIITMTTVGYGDIYPKTTMGRLIGVVVALWGLFLVSIFTVTLSNLFTFSNGEQKAFQLSDRLKLKDELRVSAANVLGSSFKSMKVKKLHSEDKDAIKNAVNDYKKQAIAFFQIAKAVRMAQTLSSDTDHLRHEISDLMKKIKEMDYAQAQLKDICKAHGPQPVI</sequence>
<dbReference type="OrthoDB" id="73653at2759"/>
<feature type="transmembrane region" description="Helical" evidence="1">
    <location>
        <begin position="21"/>
        <end position="38"/>
    </location>
</feature>
<reference evidence="3" key="1">
    <citation type="submission" date="2019-06" db="EMBL/GenBank/DDBJ databases">
        <authorList>
            <person name="Zheng W."/>
        </authorList>
    </citation>
    <scope>NUCLEOTIDE SEQUENCE</scope>
    <source>
        <strain evidence="3">QDHG01</strain>
    </source>
</reference>
<dbReference type="GO" id="GO:0016020">
    <property type="term" value="C:membrane"/>
    <property type="evidence" value="ECO:0007669"/>
    <property type="project" value="InterPro"/>
</dbReference>
<dbReference type="InterPro" id="IPR015449">
    <property type="entry name" value="K_chnl_Ca-activ_SK"/>
</dbReference>
<organism evidence="3 4">
    <name type="scientific">Halteria grandinella</name>
    <dbReference type="NCBI Taxonomy" id="5974"/>
    <lineage>
        <taxon>Eukaryota</taxon>
        <taxon>Sar</taxon>
        <taxon>Alveolata</taxon>
        <taxon>Ciliophora</taxon>
        <taxon>Intramacronucleata</taxon>
        <taxon>Spirotrichea</taxon>
        <taxon>Stichotrichia</taxon>
        <taxon>Sporadotrichida</taxon>
        <taxon>Halteriidae</taxon>
        <taxon>Halteria</taxon>
    </lineage>
</organism>
<dbReference type="InterPro" id="IPR013099">
    <property type="entry name" value="K_chnl_dom"/>
</dbReference>
<proteinExistence type="predicted"/>
<evidence type="ECO:0000259" key="2">
    <source>
        <dbReference type="Pfam" id="PF07885"/>
    </source>
</evidence>
<evidence type="ECO:0000256" key="1">
    <source>
        <dbReference type="SAM" id="Phobius"/>
    </source>
</evidence>